<evidence type="ECO:0000256" key="4">
    <source>
        <dbReference type="PROSITE-ProRule" id="PRU00283"/>
    </source>
</evidence>
<evidence type="ECO:0000313" key="8">
    <source>
        <dbReference type="EMBL" id="KAK2077543.1"/>
    </source>
</evidence>
<keyword evidence="2" id="KW-0067">ATP-binding</keyword>
<evidence type="ECO:0000256" key="3">
    <source>
        <dbReference type="ARBA" id="ARBA00023175"/>
    </source>
</evidence>
<feature type="compositionally biased region" description="Low complexity" evidence="6">
    <location>
        <begin position="983"/>
        <end position="993"/>
    </location>
</feature>
<feature type="coiled-coil region" evidence="5">
    <location>
        <begin position="621"/>
        <end position="740"/>
    </location>
</feature>
<feature type="compositionally biased region" description="Low complexity" evidence="6">
    <location>
        <begin position="921"/>
        <end position="937"/>
    </location>
</feature>
<proteinExistence type="inferred from homology"/>
<comment type="similarity">
    <text evidence="4">Belongs to the TRAFAC class myosin-kinesin ATPase superfamily. Kinesin family.</text>
</comment>
<dbReference type="EMBL" id="JASFZW010000006">
    <property type="protein sequence ID" value="KAK2077543.1"/>
    <property type="molecule type" value="Genomic_DNA"/>
</dbReference>
<feature type="region of interest" description="Disordered" evidence="6">
    <location>
        <begin position="752"/>
        <end position="1056"/>
    </location>
</feature>
<protein>
    <recommendedName>
        <fullName evidence="7">Kinesin motor domain-containing protein</fullName>
    </recommendedName>
</protein>
<dbReference type="InterPro" id="IPR001752">
    <property type="entry name" value="Kinesin_motor_dom"/>
</dbReference>
<name>A0AAD9IFZ5_PROWI</name>
<dbReference type="GO" id="GO:0005875">
    <property type="term" value="C:microtubule associated complex"/>
    <property type="evidence" value="ECO:0007669"/>
    <property type="project" value="TreeGrafter"/>
</dbReference>
<dbReference type="PANTHER" id="PTHR47969:SF29">
    <property type="entry name" value="KINESIN-LIKE PROTEIN"/>
    <property type="match status" value="1"/>
</dbReference>
<dbReference type="InterPro" id="IPR027640">
    <property type="entry name" value="Kinesin-like_fam"/>
</dbReference>
<feature type="compositionally biased region" description="Low complexity" evidence="6">
    <location>
        <begin position="758"/>
        <end position="773"/>
    </location>
</feature>
<evidence type="ECO:0000256" key="2">
    <source>
        <dbReference type="ARBA" id="ARBA00022840"/>
    </source>
</evidence>
<keyword evidence="5" id="KW-0175">Coiled coil</keyword>
<dbReference type="GO" id="GO:0007018">
    <property type="term" value="P:microtubule-based movement"/>
    <property type="evidence" value="ECO:0007669"/>
    <property type="project" value="InterPro"/>
</dbReference>
<evidence type="ECO:0000256" key="1">
    <source>
        <dbReference type="ARBA" id="ARBA00022741"/>
    </source>
</evidence>
<dbReference type="GO" id="GO:0051231">
    <property type="term" value="P:spindle elongation"/>
    <property type="evidence" value="ECO:0007669"/>
    <property type="project" value="TreeGrafter"/>
</dbReference>
<dbReference type="PROSITE" id="PS00411">
    <property type="entry name" value="KINESIN_MOTOR_1"/>
    <property type="match status" value="1"/>
</dbReference>
<feature type="compositionally biased region" description="Low complexity" evidence="6">
    <location>
        <begin position="467"/>
        <end position="483"/>
    </location>
</feature>
<dbReference type="InterPro" id="IPR036961">
    <property type="entry name" value="Kinesin_motor_dom_sf"/>
</dbReference>
<dbReference type="PANTHER" id="PTHR47969">
    <property type="entry name" value="CHROMOSOME-ASSOCIATED KINESIN KIF4A-RELATED"/>
    <property type="match status" value="1"/>
</dbReference>
<dbReference type="Gene3D" id="3.40.850.10">
    <property type="entry name" value="Kinesin motor domain"/>
    <property type="match status" value="2"/>
</dbReference>
<dbReference type="GO" id="GO:0008017">
    <property type="term" value="F:microtubule binding"/>
    <property type="evidence" value="ECO:0007669"/>
    <property type="project" value="InterPro"/>
</dbReference>
<evidence type="ECO:0000256" key="5">
    <source>
        <dbReference type="SAM" id="Coils"/>
    </source>
</evidence>
<dbReference type="AlphaFoldDB" id="A0AAD9IFZ5"/>
<dbReference type="GO" id="GO:0003777">
    <property type="term" value="F:microtubule motor activity"/>
    <property type="evidence" value="ECO:0007669"/>
    <property type="project" value="InterPro"/>
</dbReference>
<dbReference type="SMART" id="SM00129">
    <property type="entry name" value="KISc"/>
    <property type="match status" value="1"/>
</dbReference>
<comment type="caution">
    <text evidence="8">The sequence shown here is derived from an EMBL/GenBank/DDBJ whole genome shotgun (WGS) entry which is preliminary data.</text>
</comment>
<dbReference type="SUPFAM" id="SSF52540">
    <property type="entry name" value="P-loop containing nucleoside triphosphate hydrolases"/>
    <property type="match status" value="1"/>
</dbReference>
<reference evidence="8" key="1">
    <citation type="submission" date="2021-01" db="EMBL/GenBank/DDBJ databases">
        <authorList>
            <person name="Eckstrom K.M.E."/>
        </authorList>
    </citation>
    <scope>NUCLEOTIDE SEQUENCE</scope>
    <source>
        <strain evidence="8">UVCC 0001</strain>
    </source>
</reference>
<sequence length="1056" mass="111836">MDGDDELDLALATMAARGEGHRLSEVNPRNLAELFGREKPPADKAAAQEGFKPLPCAGTRLEDQLSLQQLAVCVRIRPPVTAGVPRWDEENCIHATSRHHLAIAPPRSSAAYAAGDRGQTYAFSAVFDDATSQEAYYQAVARPLVEDCLRSAAHSSVVLAYGITAAGKTFTLEGTRAAPGLVYNESVHDLLDEGTGPGARPALRLKEDAEGRVFVAGLAQLEVSSADHALCLLRRGARQRARAETALNYASSRSHSIFQVALYAPRGRDGEAFDPGDRLGHMSFVDLAGSERAQRTGNSGLRLKYAESVAINSSLMTLGRCLEALRWNQQHREGPLRVLPYRESKVTHLFRDALHGYGQVVLSVNVSPCARDYDETTHVLRYAALASQISSLRGVEAPRRAVKAVSPALVARVKRKAALPAEARGAARRQDRAAKTAAPAARAQSKQTRDDAQREELQMDSDEHAASPDASDDAAALDAQMSSPCSQAPSPTDLATCAVATPPSALHTADNDECWQTPADEEDSEQVAALRAHVELLLGELRAAEERVARTEADVRAEVAAELGTVMEEMERNYAARLAAIERRRAAAGDGPAEAASDASGALHAKLEAAEASVCSVREELAAARQEACAAESRVAELEQELESARSAYSAQSVALADAIAARDDALAAAAAADARATAKEEALLASQERVRALEEELASQRKLHAEEQEQEAVNRAMEVELLEAAVERERKRAAGLSARLEVALAALAATGTPSRPLAAKLAAGLPGDAGAGTERPAEGTPHDVALARAREALRGAEGGTSGPVRPTESPLAGQLRPSRPSTTEEAQAAARAVQDSRAERRRRRQTAVVKSTKARQTRRRASAEAEQDEAPQSPAPSPLQHSADQPTDVTTTVDAAARASDAPDGADSAVAALSEDRDSTSMPTPEEEPTQQPQSPKRQRAGARKVAVRFASPEKEAAGTADENQDPADAKTAQSTEPAPAPDAAPAQPAASRRGRRRVLQPAQQPSAALAAALGDWQEGATASSLRAKRGAAAALPDNPSRRRTRRQTALLGGH</sequence>
<dbReference type="InterPro" id="IPR019821">
    <property type="entry name" value="Kinesin_motor_CS"/>
</dbReference>
<organism evidence="8 9">
    <name type="scientific">Prototheca wickerhamii</name>
    <dbReference type="NCBI Taxonomy" id="3111"/>
    <lineage>
        <taxon>Eukaryota</taxon>
        <taxon>Viridiplantae</taxon>
        <taxon>Chlorophyta</taxon>
        <taxon>core chlorophytes</taxon>
        <taxon>Trebouxiophyceae</taxon>
        <taxon>Chlorellales</taxon>
        <taxon>Chlorellaceae</taxon>
        <taxon>Prototheca</taxon>
    </lineage>
</organism>
<feature type="compositionally biased region" description="Low complexity" evidence="6">
    <location>
        <begin position="435"/>
        <end position="446"/>
    </location>
</feature>
<evidence type="ECO:0000259" key="7">
    <source>
        <dbReference type="PROSITE" id="PS50067"/>
    </source>
</evidence>
<keyword evidence="9" id="KW-1185">Reference proteome</keyword>
<gene>
    <name evidence="8" type="ORF">QBZ16_004388</name>
</gene>
<keyword evidence="1" id="KW-0547">Nucleotide-binding</keyword>
<keyword evidence="3" id="KW-0505">Motor protein</keyword>
<feature type="compositionally biased region" description="Low complexity" evidence="6">
    <location>
        <begin position="884"/>
        <end position="913"/>
    </location>
</feature>
<dbReference type="Proteomes" id="UP001255856">
    <property type="component" value="Unassembled WGS sequence"/>
</dbReference>
<dbReference type="PRINTS" id="PR00380">
    <property type="entry name" value="KINESINHEAVY"/>
</dbReference>
<evidence type="ECO:0000256" key="6">
    <source>
        <dbReference type="SAM" id="MobiDB-lite"/>
    </source>
</evidence>
<feature type="compositionally biased region" description="Basic residues" evidence="6">
    <location>
        <begin position="938"/>
        <end position="948"/>
    </location>
</feature>
<accession>A0AAD9IFZ5</accession>
<dbReference type="InterPro" id="IPR027417">
    <property type="entry name" value="P-loop_NTPase"/>
</dbReference>
<dbReference type="GO" id="GO:0007052">
    <property type="term" value="P:mitotic spindle organization"/>
    <property type="evidence" value="ECO:0007669"/>
    <property type="project" value="TreeGrafter"/>
</dbReference>
<feature type="domain" description="Kinesin motor" evidence="7">
    <location>
        <begin position="1"/>
        <end position="389"/>
    </location>
</feature>
<dbReference type="PROSITE" id="PS50067">
    <property type="entry name" value="KINESIN_MOTOR_2"/>
    <property type="match status" value="1"/>
</dbReference>
<feature type="region of interest" description="Disordered" evidence="6">
    <location>
        <begin position="416"/>
        <end position="497"/>
    </location>
</feature>
<evidence type="ECO:0000313" key="9">
    <source>
        <dbReference type="Proteomes" id="UP001255856"/>
    </source>
</evidence>
<feature type="compositionally biased region" description="Basic and acidic residues" evidence="6">
    <location>
        <begin position="447"/>
        <end position="466"/>
    </location>
</feature>
<dbReference type="GO" id="GO:0005524">
    <property type="term" value="F:ATP binding"/>
    <property type="evidence" value="ECO:0007669"/>
    <property type="project" value="UniProtKB-KW"/>
</dbReference>
<feature type="compositionally biased region" description="Low complexity" evidence="6">
    <location>
        <begin position="1001"/>
        <end position="1015"/>
    </location>
</feature>
<dbReference type="GO" id="GO:0005737">
    <property type="term" value="C:cytoplasm"/>
    <property type="evidence" value="ECO:0007669"/>
    <property type="project" value="UniProtKB-SubCell"/>
</dbReference>
<feature type="coiled-coil region" evidence="5">
    <location>
        <begin position="527"/>
        <end position="561"/>
    </location>
</feature>
<dbReference type="Pfam" id="PF00225">
    <property type="entry name" value="Kinesin"/>
    <property type="match status" value="2"/>
</dbReference>
<comment type="caution">
    <text evidence="4">Lacks conserved residue(s) required for the propagation of feature annotation.</text>
</comment>